<accession>A0ABS8CGD7</accession>
<dbReference type="Proteomes" id="UP001198571">
    <property type="component" value="Unassembled WGS sequence"/>
</dbReference>
<dbReference type="RefSeq" id="WP_226933325.1">
    <property type="nucleotide sequence ID" value="NZ_JACDXX010000001.1"/>
</dbReference>
<evidence type="ECO:0000256" key="1">
    <source>
        <dbReference type="RuleBase" id="RU004508"/>
    </source>
</evidence>
<dbReference type="Gene3D" id="3.40.640.10">
    <property type="entry name" value="Type I PLP-dependent aspartate aminotransferase-like (Major domain)"/>
    <property type="match status" value="1"/>
</dbReference>
<dbReference type="GO" id="GO:0008483">
    <property type="term" value="F:transaminase activity"/>
    <property type="evidence" value="ECO:0007669"/>
    <property type="project" value="UniProtKB-KW"/>
</dbReference>
<sequence>MSIALAVPNLLGNEGQYLQECISTTFVSSVGPFVDRFAAQLSSESGAVDSAVLCSGTVALQMALEGLGIGAGDLVLCPTLSFIATANAIHHSGARPWFIDCAAQDWLIDLDSLEAEIEAKTELLAGGIRIHRATGLRLRAIMPVMIMGASLDFDRLMQIAGRYDLRVVVDAAAAIGARASGGRRLCETGVDAVCYSFNGNKTITCGGGGAVSSANESLIARIRHMTTTGRVGRDYDHDIAGYNFRMTNVQAAIGVAQMERLEQFLARKAALAQAYAGLAARFDQLSPFPTPAGGRSTHWFSGFWLSDPGLSDQEAAELSKGFRQHMVAAGIDLRLFWKPLHLQEAHRGAPAGRLDIAEALWQRIYPLPCSTHLTEEELEQVLAAAECFWRAPVKGK</sequence>
<comment type="caution">
    <text evidence="2">The sequence shown here is derived from an EMBL/GenBank/DDBJ whole genome shotgun (WGS) entry which is preliminary data.</text>
</comment>
<organism evidence="2 3">
    <name type="scientific">Pseudogemmobacter faecipullorum</name>
    <dbReference type="NCBI Taxonomy" id="2755041"/>
    <lineage>
        <taxon>Bacteria</taxon>
        <taxon>Pseudomonadati</taxon>
        <taxon>Pseudomonadota</taxon>
        <taxon>Alphaproteobacteria</taxon>
        <taxon>Rhodobacterales</taxon>
        <taxon>Paracoccaceae</taxon>
        <taxon>Pseudogemmobacter</taxon>
    </lineage>
</organism>
<evidence type="ECO:0000313" key="2">
    <source>
        <dbReference type="EMBL" id="MCB5408451.1"/>
    </source>
</evidence>
<dbReference type="PIRSF" id="PIRSF000390">
    <property type="entry name" value="PLP_StrS"/>
    <property type="match status" value="1"/>
</dbReference>
<dbReference type="PANTHER" id="PTHR30244:SF30">
    <property type="entry name" value="BLR5990 PROTEIN"/>
    <property type="match status" value="1"/>
</dbReference>
<dbReference type="InterPro" id="IPR015421">
    <property type="entry name" value="PyrdxlP-dep_Trfase_major"/>
</dbReference>
<evidence type="ECO:0000313" key="3">
    <source>
        <dbReference type="Proteomes" id="UP001198571"/>
    </source>
</evidence>
<gene>
    <name evidence="2" type="ORF">H0485_00330</name>
</gene>
<reference evidence="2 3" key="1">
    <citation type="submission" date="2020-07" db="EMBL/GenBank/DDBJ databases">
        <title>Pseudogemmobacter sp. nov., isolated from poultry manure in Taiwan.</title>
        <authorList>
            <person name="Lin S.-Y."/>
            <person name="Tang Y.-S."/>
            <person name="Young C.-C."/>
        </authorList>
    </citation>
    <scope>NUCLEOTIDE SEQUENCE [LARGE SCALE GENOMIC DNA]</scope>
    <source>
        <strain evidence="2 3">CC-YST710</strain>
    </source>
</reference>
<keyword evidence="2" id="KW-0032">Aminotransferase</keyword>
<name>A0ABS8CGD7_9RHOB</name>
<keyword evidence="2" id="KW-0808">Transferase</keyword>
<comment type="similarity">
    <text evidence="1">Belongs to the DegT/DnrJ/EryC1 family.</text>
</comment>
<keyword evidence="3" id="KW-1185">Reference proteome</keyword>
<protein>
    <submittedName>
        <fullName evidence="2">Aminotransferase class I/II-fold pyridoxal phosphate-dependent enzyme</fullName>
    </submittedName>
</protein>
<dbReference type="InterPro" id="IPR015424">
    <property type="entry name" value="PyrdxlP-dep_Trfase"/>
</dbReference>
<dbReference type="EMBL" id="JACDXX010000001">
    <property type="protein sequence ID" value="MCB5408451.1"/>
    <property type="molecule type" value="Genomic_DNA"/>
</dbReference>
<proteinExistence type="inferred from homology"/>
<dbReference type="SUPFAM" id="SSF53383">
    <property type="entry name" value="PLP-dependent transferases"/>
    <property type="match status" value="1"/>
</dbReference>
<dbReference type="InterPro" id="IPR000653">
    <property type="entry name" value="DegT/StrS_aminotransferase"/>
</dbReference>
<dbReference type="Pfam" id="PF01041">
    <property type="entry name" value="DegT_DnrJ_EryC1"/>
    <property type="match status" value="1"/>
</dbReference>
<dbReference type="PANTHER" id="PTHR30244">
    <property type="entry name" value="TRANSAMINASE"/>
    <property type="match status" value="1"/>
</dbReference>
<keyword evidence="1" id="KW-0663">Pyridoxal phosphate</keyword>